<dbReference type="AlphaFoldDB" id="A0A2T1D6R1"/>
<dbReference type="EMBL" id="PVWG01000046">
    <property type="protein sequence ID" value="PSB16202.1"/>
    <property type="molecule type" value="Genomic_DNA"/>
</dbReference>
<dbReference type="STRING" id="1920490.GCA_001895925_02505"/>
<reference evidence="1 2" key="2">
    <citation type="submission" date="2018-03" db="EMBL/GenBank/DDBJ databases">
        <title>The ancient ancestry and fast evolution of plastids.</title>
        <authorList>
            <person name="Moore K.R."/>
            <person name="Magnabosco C."/>
            <person name="Momper L."/>
            <person name="Gold D.A."/>
            <person name="Bosak T."/>
            <person name="Fournier G.P."/>
        </authorList>
    </citation>
    <scope>NUCLEOTIDE SEQUENCE [LARGE SCALE GENOMIC DNA]</scope>
    <source>
        <strain evidence="1 2">ULC007</strain>
    </source>
</reference>
<sequence length="140" mass="15478">MVTGRCHRERIGCIAGKCKHTPWTSVSGTFSQPFSVALVGDRFKIRANTISIRSADKWYQLIVDSLIPLFVDRGAISADINTQLATINNASLREWIIPKGAEFMSQNLGISYTQAKSLIVSILAQWKGLSVTVMSQSQYV</sequence>
<comment type="caution">
    <text evidence="1">The sequence shown here is derived from an EMBL/GenBank/DDBJ whole genome shotgun (WGS) entry which is preliminary data.</text>
</comment>
<dbReference type="Proteomes" id="UP000238634">
    <property type="component" value="Unassembled WGS sequence"/>
</dbReference>
<reference evidence="1 2" key="1">
    <citation type="submission" date="2018-02" db="EMBL/GenBank/DDBJ databases">
        <authorList>
            <person name="Cohen D.B."/>
            <person name="Kent A.D."/>
        </authorList>
    </citation>
    <scope>NUCLEOTIDE SEQUENCE [LARGE SCALE GENOMIC DNA]</scope>
    <source>
        <strain evidence="1 2">ULC007</strain>
    </source>
</reference>
<protein>
    <submittedName>
        <fullName evidence="1">Uncharacterized protein</fullName>
    </submittedName>
</protein>
<accession>A0A2T1D6R1</accession>
<name>A0A2T1D6R1_9CYAN</name>
<keyword evidence="2" id="KW-1185">Reference proteome</keyword>
<organism evidence="1 2">
    <name type="scientific">Phormidesmis priestleyi ULC007</name>
    <dbReference type="NCBI Taxonomy" id="1920490"/>
    <lineage>
        <taxon>Bacteria</taxon>
        <taxon>Bacillati</taxon>
        <taxon>Cyanobacteriota</taxon>
        <taxon>Cyanophyceae</taxon>
        <taxon>Leptolyngbyales</taxon>
        <taxon>Leptolyngbyaceae</taxon>
        <taxon>Phormidesmis</taxon>
    </lineage>
</organism>
<proteinExistence type="predicted"/>
<evidence type="ECO:0000313" key="2">
    <source>
        <dbReference type="Proteomes" id="UP000238634"/>
    </source>
</evidence>
<gene>
    <name evidence="1" type="ORF">C7B65_22515</name>
</gene>
<evidence type="ECO:0000313" key="1">
    <source>
        <dbReference type="EMBL" id="PSB16202.1"/>
    </source>
</evidence>